<dbReference type="InterPro" id="IPR013783">
    <property type="entry name" value="Ig-like_fold"/>
</dbReference>
<dbReference type="STRING" id="1618647.UW30_C0004G0037"/>
<comment type="caution">
    <text evidence="1">The sequence shown here is derived from an EMBL/GenBank/DDBJ whole genome shotgun (WGS) entry which is preliminary data.</text>
</comment>
<organism evidence="1 2">
    <name type="scientific">Candidatus Giovannonibacteria bacterium GW2011_GWA2_44_13b</name>
    <dbReference type="NCBI Taxonomy" id="1618647"/>
    <lineage>
        <taxon>Bacteria</taxon>
        <taxon>Candidatus Giovannoniibacteriota</taxon>
    </lineage>
</organism>
<protein>
    <submittedName>
        <fullName evidence="1">Metallophosphoesterase</fullName>
    </submittedName>
</protein>
<reference evidence="1 2" key="1">
    <citation type="journal article" date="2015" name="Nature">
        <title>rRNA introns, odd ribosomes, and small enigmatic genomes across a large radiation of phyla.</title>
        <authorList>
            <person name="Brown C.T."/>
            <person name="Hug L.A."/>
            <person name="Thomas B.C."/>
            <person name="Sharon I."/>
            <person name="Castelle C.J."/>
            <person name="Singh A."/>
            <person name="Wilkins M.J."/>
            <person name="Williams K.H."/>
            <person name="Banfield J.F."/>
        </authorList>
    </citation>
    <scope>NUCLEOTIDE SEQUENCE [LARGE SCALE GENOMIC DNA]</scope>
</reference>
<sequence length="560" mass="59298">MNLKIKILVLVLASVFFFGNSPKHSKAIVPVFDAALTTLLTGTQATIIGNQVVQISALNAIATAQAGQYQKEIGIPPPSLLPYYPSTIAASAVTCTNLDCFAWILAKVAVHTLSQEIITWIRKGNFNEGPLMVTDWENFLLSAVDQASGAFLQELSLTQLCQPFSLQLRIGLSNGVVGNGGRGIPFNQRARCTVSGVLNNLQNFYNNFSSGGWQTWMQVSQEPANNPYMAFLMGIESLENRRQIATQKNFFEALASQGLLGQKDCGPATIETESGDAPLGQKCTIVTPGKAVQEQLSQALGANMEQLNLADEIDEILMALLQTLLKNLLTGGILGGDLGQTAPIPTPITLPTGGVLPTPVSAKPLVITSPANKSGFSSGPISVTAESTVIDISSVQFLMNGTELASVTGSGSFNTIIDASALAEGAYTLIATGFNASSTQLAKSDPITFAIDRILPVINGLRVGAADRNRVSGPVNFFATASDNGSKRAEDVTVEFFLETTVLPITKTNIGVGNLQAGEQRLQAWDSRSFVDGVYQLTARATDKAGNTATTPPLQITINN</sequence>
<proteinExistence type="predicted"/>
<dbReference type="Proteomes" id="UP000034736">
    <property type="component" value="Unassembled WGS sequence"/>
</dbReference>
<gene>
    <name evidence="1" type="ORF">UW30_C0004G0037</name>
</gene>
<dbReference type="EMBL" id="LCHU01000004">
    <property type="protein sequence ID" value="KKT41838.1"/>
    <property type="molecule type" value="Genomic_DNA"/>
</dbReference>
<evidence type="ECO:0000313" key="2">
    <source>
        <dbReference type="Proteomes" id="UP000034736"/>
    </source>
</evidence>
<dbReference type="Pfam" id="PF17957">
    <property type="entry name" value="Big_7"/>
    <property type="match status" value="1"/>
</dbReference>
<evidence type="ECO:0000313" key="1">
    <source>
        <dbReference type="EMBL" id="KKT41838.1"/>
    </source>
</evidence>
<dbReference type="AlphaFoldDB" id="A0A0G1H5R8"/>
<accession>A0A0G1H5R8</accession>
<name>A0A0G1H5R8_9BACT</name>
<dbReference type="Gene3D" id="2.60.40.10">
    <property type="entry name" value="Immunoglobulins"/>
    <property type="match status" value="2"/>
</dbReference>